<protein>
    <submittedName>
        <fullName evidence="1">Uncharacterized protein</fullName>
    </submittedName>
</protein>
<dbReference type="EMBL" id="CM002876">
    <property type="protein sequence ID" value="KFK26971.1"/>
    <property type="molecule type" value="Genomic_DNA"/>
</dbReference>
<sequence length="46" mass="5368">MICGGYDEDFCWRRPMVAERQSKSIAVIDGIWCHVEDDPTISKYVF</sequence>
<keyword evidence="2" id="KW-1185">Reference proteome</keyword>
<dbReference type="AlphaFoldDB" id="A0A087GAR9"/>
<proteinExistence type="predicted"/>
<dbReference type="Proteomes" id="UP000029120">
    <property type="component" value="Chromosome 8"/>
</dbReference>
<dbReference type="Gramene" id="KFK26971">
    <property type="protein sequence ID" value="KFK26971"/>
    <property type="gene ID" value="AALP_AA8G317100"/>
</dbReference>
<name>A0A087GAR9_ARAAL</name>
<organism evidence="1 2">
    <name type="scientific">Arabis alpina</name>
    <name type="common">Alpine rock-cress</name>
    <dbReference type="NCBI Taxonomy" id="50452"/>
    <lineage>
        <taxon>Eukaryota</taxon>
        <taxon>Viridiplantae</taxon>
        <taxon>Streptophyta</taxon>
        <taxon>Embryophyta</taxon>
        <taxon>Tracheophyta</taxon>
        <taxon>Spermatophyta</taxon>
        <taxon>Magnoliopsida</taxon>
        <taxon>eudicotyledons</taxon>
        <taxon>Gunneridae</taxon>
        <taxon>Pentapetalae</taxon>
        <taxon>rosids</taxon>
        <taxon>malvids</taxon>
        <taxon>Brassicales</taxon>
        <taxon>Brassicaceae</taxon>
        <taxon>Arabideae</taxon>
        <taxon>Arabis</taxon>
    </lineage>
</organism>
<gene>
    <name evidence="1" type="ordered locus">AALP_Aa8g317100</name>
</gene>
<reference evidence="2" key="1">
    <citation type="journal article" date="2015" name="Nat. Plants">
        <title>Genome expansion of Arabis alpina linked with retrotransposition and reduced symmetric DNA methylation.</title>
        <authorList>
            <person name="Willing E.M."/>
            <person name="Rawat V."/>
            <person name="Mandakova T."/>
            <person name="Maumus F."/>
            <person name="James G.V."/>
            <person name="Nordstroem K.J."/>
            <person name="Becker C."/>
            <person name="Warthmann N."/>
            <person name="Chica C."/>
            <person name="Szarzynska B."/>
            <person name="Zytnicki M."/>
            <person name="Albani M.C."/>
            <person name="Kiefer C."/>
            <person name="Bergonzi S."/>
            <person name="Castaings L."/>
            <person name="Mateos J.L."/>
            <person name="Berns M.C."/>
            <person name="Bujdoso N."/>
            <person name="Piofczyk T."/>
            <person name="de Lorenzo L."/>
            <person name="Barrero-Sicilia C."/>
            <person name="Mateos I."/>
            <person name="Piednoel M."/>
            <person name="Hagmann J."/>
            <person name="Chen-Min-Tao R."/>
            <person name="Iglesias-Fernandez R."/>
            <person name="Schuster S.C."/>
            <person name="Alonso-Blanco C."/>
            <person name="Roudier F."/>
            <person name="Carbonero P."/>
            <person name="Paz-Ares J."/>
            <person name="Davis S.J."/>
            <person name="Pecinka A."/>
            <person name="Quesneville H."/>
            <person name="Colot V."/>
            <person name="Lysak M.A."/>
            <person name="Weigel D."/>
            <person name="Coupland G."/>
            <person name="Schneeberger K."/>
        </authorList>
    </citation>
    <scope>NUCLEOTIDE SEQUENCE [LARGE SCALE GENOMIC DNA]</scope>
    <source>
        <strain evidence="2">cv. Pajares</strain>
    </source>
</reference>
<evidence type="ECO:0000313" key="1">
    <source>
        <dbReference type="EMBL" id="KFK26971.1"/>
    </source>
</evidence>
<accession>A0A087GAR9</accession>
<evidence type="ECO:0000313" key="2">
    <source>
        <dbReference type="Proteomes" id="UP000029120"/>
    </source>
</evidence>